<evidence type="ECO:0000313" key="2">
    <source>
        <dbReference type="Proteomes" id="UP001283361"/>
    </source>
</evidence>
<keyword evidence="2" id="KW-1185">Reference proteome</keyword>
<protein>
    <submittedName>
        <fullName evidence="1">Uncharacterized protein</fullName>
    </submittedName>
</protein>
<accession>A0AAE1AYB4</accession>
<organism evidence="1 2">
    <name type="scientific">Elysia crispata</name>
    <name type="common">lettuce slug</name>
    <dbReference type="NCBI Taxonomy" id="231223"/>
    <lineage>
        <taxon>Eukaryota</taxon>
        <taxon>Metazoa</taxon>
        <taxon>Spiralia</taxon>
        <taxon>Lophotrochozoa</taxon>
        <taxon>Mollusca</taxon>
        <taxon>Gastropoda</taxon>
        <taxon>Heterobranchia</taxon>
        <taxon>Euthyneura</taxon>
        <taxon>Panpulmonata</taxon>
        <taxon>Sacoglossa</taxon>
        <taxon>Placobranchoidea</taxon>
        <taxon>Plakobranchidae</taxon>
        <taxon>Elysia</taxon>
    </lineage>
</organism>
<dbReference type="AlphaFoldDB" id="A0AAE1AYB4"/>
<comment type="caution">
    <text evidence="1">The sequence shown here is derived from an EMBL/GenBank/DDBJ whole genome shotgun (WGS) entry which is preliminary data.</text>
</comment>
<dbReference type="EMBL" id="JAWDGP010000891">
    <property type="protein sequence ID" value="KAK3796310.1"/>
    <property type="molecule type" value="Genomic_DNA"/>
</dbReference>
<evidence type="ECO:0000313" key="1">
    <source>
        <dbReference type="EMBL" id="KAK3796310.1"/>
    </source>
</evidence>
<gene>
    <name evidence="1" type="ORF">RRG08_021334</name>
</gene>
<name>A0AAE1AYB4_9GAST</name>
<sequence length="72" mass="7972">MGVGVLSQWQRFTRFRYACPRLETVVADEGQEKGRDKGVLRKPVLSCPSALPSACLVEEKPGRCGSRSSRFS</sequence>
<dbReference type="Proteomes" id="UP001283361">
    <property type="component" value="Unassembled WGS sequence"/>
</dbReference>
<proteinExistence type="predicted"/>
<reference evidence="1" key="1">
    <citation type="journal article" date="2023" name="G3 (Bethesda)">
        <title>A reference genome for the long-term kleptoplast-retaining sea slug Elysia crispata morphotype clarki.</title>
        <authorList>
            <person name="Eastman K.E."/>
            <person name="Pendleton A.L."/>
            <person name="Shaikh M.A."/>
            <person name="Suttiyut T."/>
            <person name="Ogas R."/>
            <person name="Tomko P."/>
            <person name="Gavelis G."/>
            <person name="Widhalm J.R."/>
            <person name="Wisecaver J.H."/>
        </authorList>
    </citation>
    <scope>NUCLEOTIDE SEQUENCE</scope>
    <source>
        <strain evidence="1">ECLA1</strain>
    </source>
</reference>